<evidence type="ECO:0000256" key="1">
    <source>
        <dbReference type="ARBA" id="ARBA00000085"/>
    </source>
</evidence>
<keyword evidence="5" id="KW-0067">ATP-binding</keyword>
<evidence type="ECO:0000313" key="6">
    <source>
        <dbReference type="Proteomes" id="UP000276417"/>
    </source>
</evidence>
<dbReference type="InterPro" id="IPR036890">
    <property type="entry name" value="HATPase_C_sf"/>
</dbReference>
<dbReference type="AlphaFoldDB" id="A0A3G8YJ04"/>
<dbReference type="GO" id="GO:0000155">
    <property type="term" value="F:phosphorelay sensor kinase activity"/>
    <property type="evidence" value="ECO:0007669"/>
    <property type="project" value="TreeGrafter"/>
</dbReference>
<reference evidence="5 6" key="1">
    <citation type="submission" date="2018-11" db="EMBL/GenBank/DDBJ databases">
        <title>Deinococcus shelandsis sp. nov., isolated from South Shetland Islands soil of Antarctica.</title>
        <authorList>
            <person name="Tian J."/>
        </authorList>
    </citation>
    <scope>NUCLEOTIDE SEQUENCE [LARGE SCALE GENOMIC DNA]</scope>
    <source>
        <strain evidence="5 6">S14-83T</strain>
    </source>
</reference>
<organism evidence="5 6">
    <name type="scientific">Deinococcus psychrotolerans</name>
    <dbReference type="NCBI Taxonomy" id="2489213"/>
    <lineage>
        <taxon>Bacteria</taxon>
        <taxon>Thermotogati</taxon>
        <taxon>Deinococcota</taxon>
        <taxon>Deinococci</taxon>
        <taxon>Deinococcales</taxon>
        <taxon>Deinococcaceae</taxon>
        <taxon>Deinococcus</taxon>
    </lineage>
</organism>
<evidence type="ECO:0000256" key="3">
    <source>
        <dbReference type="ARBA" id="ARBA00022553"/>
    </source>
</evidence>
<accession>A0A3G8YJ04</accession>
<dbReference type="Proteomes" id="UP000276417">
    <property type="component" value="Chromosome 2"/>
</dbReference>
<dbReference type="SUPFAM" id="SSF55874">
    <property type="entry name" value="ATPase domain of HSP90 chaperone/DNA topoisomerase II/histidine kinase"/>
    <property type="match status" value="1"/>
</dbReference>
<dbReference type="EMBL" id="CP034184">
    <property type="protein sequence ID" value="AZI44257.1"/>
    <property type="molecule type" value="Genomic_DNA"/>
</dbReference>
<name>A0A3G8YJ04_9DEIO</name>
<dbReference type="CDD" id="cd00075">
    <property type="entry name" value="HATPase"/>
    <property type="match status" value="1"/>
</dbReference>
<dbReference type="PANTHER" id="PTHR43547:SF2">
    <property type="entry name" value="HYBRID SIGNAL TRANSDUCTION HISTIDINE KINASE C"/>
    <property type="match status" value="1"/>
</dbReference>
<keyword evidence="5" id="KW-0547">Nucleotide-binding</keyword>
<dbReference type="InterPro" id="IPR003594">
    <property type="entry name" value="HATPase_dom"/>
</dbReference>
<dbReference type="Pfam" id="PF02518">
    <property type="entry name" value="HATPase_c"/>
    <property type="match status" value="1"/>
</dbReference>
<feature type="domain" description="Histidine kinase" evidence="4">
    <location>
        <begin position="31"/>
        <end position="167"/>
    </location>
</feature>
<proteinExistence type="predicted"/>
<comment type="catalytic activity">
    <reaction evidence="1">
        <text>ATP + protein L-histidine = ADP + protein N-phospho-L-histidine.</text>
        <dbReference type="EC" id="2.7.13.3"/>
    </reaction>
</comment>
<dbReference type="InterPro" id="IPR004358">
    <property type="entry name" value="Sig_transdc_His_kin-like_C"/>
</dbReference>
<protein>
    <recommendedName>
        <fullName evidence="2">histidine kinase</fullName>
        <ecNumber evidence="2">2.7.13.3</ecNumber>
    </recommendedName>
</protein>
<dbReference type="OrthoDB" id="913606at2"/>
<dbReference type="GO" id="GO:0005524">
    <property type="term" value="F:ATP binding"/>
    <property type="evidence" value="ECO:0007669"/>
    <property type="project" value="UniProtKB-KW"/>
</dbReference>
<keyword evidence="3" id="KW-0597">Phosphoprotein</keyword>
<dbReference type="EC" id="2.7.13.3" evidence="2"/>
<dbReference type="KEGG" id="dph:EHF33_15305"/>
<dbReference type="PRINTS" id="PR00344">
    <property type="entry name" value="BCTRLSENSOR"/>
</dbReference>
<dbReference type="InterPro" id="IPR005467">
    <property type="entry name" value="His_kinase_dom"/>
</dbReference>
<gene>
    <name evidence="5" type="ORF">EHF33_15305</name>
</gene>
<evidence type="ECO:0000256" key="2">
    <source>
        <dbReference type="ARBA" id="ARBA00012438"/>
    </source>
</evidence>
<evidence type="ECO:0000313" key="5">
    <source>
        <dbReference type="EMBL" id="AZI44257.1"/>
    </source>
</evidence>
<keyword evidence="6" id="KW-1185">Reference proteome</keyword>
<dbReference type="SMART" id="SM00387">
    <property type="entry name" value="HATPase_c"/>
    <property type="match status" value="1"/>
</dbReference>
<dbReference type="PANTHER" id="PTHR43547">
    <property type="entry name" value="TWO-COMPONENT HISTIDINE KINASE"/>
    <property type="match status" value="1"/>
</dbReference>
<dbReference type="Gene3D" id="3.30.565.10">
    <property type="entry name" value="Histidine kinase-like ATPase, C-terminal domain"/>
    <property type="match status" value="1"/>
</dbReference>
<evidence type="ECO:0000259" key="4">
    <source>
        <dbReference type="PROSITE" id="PS50109"/>
    </source>
</evidence>
<sequence>MRESLRLLFVPPKLPLLSGTLWAMCLTALALLQGVLEELRPGIEERHLIVERDLEAVRLWGRAHNLKRAVQNLLDNAVKLSPTSSTLHVSLAKDDEASLSVQDEGPGVSTFRQPQLFQRFLGGGAGSGTGLELYLTRRIAEAQGGQIRYTRTSKDRSPFTLMMPVAGEPVAGGKGHA</sequence>
<dbReference type="PROSITE" id="PS50109">
    <property type="entry name" value="HIS_KIN"/>
    <property type="match status" value="1"/>
</dbReference>